<feature type="region of interest" description="Disordered" evidence="1">
    <location>
        <begin position="55"/>
        <end position="103"/>
    </location>
</feature>
<keyword evidence="4" id="KW-1185">Reference proteome</keyword>
<feature type="compositionally biased region" description="Basic and acidic residues" evidence="1">
    <location>
        <begin position="55"/>
        <end position="65"/>
    </location>
</feature>
<dbReference type="AlphaFoldDB" id="A0A1H6D7P3"/>
<organism evidence="3 4">
    <name type="scientific">Marinobacterium lutimaris</name>
    <dbReference type="NCBI Taxonomy" id="568106"/>
    <lineage>
        <taxon>Bacteria</taxon>
        <taxon>Pseudomonadati</taxon>
        <taxon>Pseudomonadota</taxon>
        <taxon>Gammaproteobacteria</taxon>
        <taxon>Oceanospirillales</taxon>
        <taxon>Oceanospirillaceae</taxon>
        <taxon>Marinobacterium</taxon>
    </lineage>
</organism>
<dbReference type="EMBL" id="FNVQ01000005">
    <property type="protein sequence ID" value="SEG81320.1"/>
    <property type="molecule type" value="Genomic_DNA"/>
</dbReference>
<feature type="compositionally biased region" description="Low complexity" evidence="1">
    <location>
        <begin position="94"/>
        <end position="103"/>
    </location>
</feature>
<evidence type="ECO:0000259" key="2">
    <source>
        <dbReference type="SMART" id="SM00834"/>
    </source>
</evidence>
<reference evidence="3 4" key="1">
    <citation type="submission" date="2016-10" db="EMBL/GenBank/DDBJ databases">
        <authorList>
            <person name="de Groot N.N."/>
        </authorList>
    </citation>
    <scope>NUCLEOTIDE SEQUENCE [LARGE SCALE GENOMIC DNA]</scope>
    <source>
        <strain evidence="3 4">DSM 22012</strain>
    </source>
</reference>
<evidence type="ECO:0000256" key="1">
    <source>
        <dbReference type="SAM" id="MobiDB-lite"/>
    </source>
</evidence>
<dbReference type="OrthoDB" id="9813321at2"/>
<dbReference type="InterPro" id="IPR013429">
    <property type="entry name" value="Regulatory_FmdB_Zinc_ribbon"/>
</dbReference>
<dbReference type="RefSeq" id="WP_104005003.1">
    <property type="nucleotide sequence ID" value="NZ_FNVQ01000005.1"/>
</dbReference>
<dbReference type="Proteomes" id="UP000236745">
    <property type="component" value="Unassembled WGS sequence"/>
</dbReference>
<dbReference type="Pfam" id="PF09723">
    <property type="entry name" value="Zn_ribbon_8"/>
    <property type="match status" value="1"/>
</dbReference>
<name>A0A1H6D7P3_9GAMM</name>
<proteinExistence type="predicted"/>
<protein>
    <submittedName>
        <fullName evidence="3">Putative regulatory protein, FmdB family</fullName>
    </submittedName>
</protein>
<evidence type="ECO:0000313" key="4">
    <source>
        <dbReference type="Proteomes" id="UP000236745"/>
    </source>
</evidence>
<dbReference type="SMART" id="SM00834">
    <property type="entry name" value="CxxC_CXXC_SSSS"/>
    <property type="match status" value="1"/>
</dbReference>
<sequence length="130" mass="14895">MPLYDYKCPEHGVFQELAMMADHDKPCDCPQCGAVSARVITLPPQLLEMLKEKKEAMERNEKAQHEPQFLTPAQYREQEAEKKARAAHKHRHSSSCGCNSGLSSERKSKLFYTADGNKMFPSMRPWMISH</sequence>
<dbReference type="NCBIfam" id="TIGR02605">
    <property type="entry name" value="CxxC_CxxC_SSSS"/>
    <property type="match status" value="1"/>
</dbReference>
<feature type="domain" description="Putative regulatory protein FmdB zinc ribbon" evidence="2">
    <location>
        <begin position="1"/>
        <end position="41"/>
    </location>
</feature>
<evidence type="ECO:0000313" key="3">
    <source>
        <dbReference type="EMBL" id="SEG81320.1"/>
    </source>
</evidence>
<accession>A0A1H6D7P3</accession>
<gene>
    <name evidence="3" type="ORF">SAMN05444390_105171</name>
</gene>